<evidence type="ECO:0000313" key="7">
    <source>
        <dbReference type="Proteomes" id="UP000756346"/>
    </source>
</evidence>
<protein>
    <recommendedName>
        <fullName evidence="5">PAC domain-containing protein</fullName>
    </recommendedName>
</protein>
<proteinExistence type="predicted"/>
<dbReference type="SUPFAM" id="SSF55785">
    <property type="entry name" value="PYP-like sensor domain (PAS domain)"/>
    <property type="match status" value="1"/>
</dbReference>
<dbReference type="PANTHER" id="PTHR47429:SF9">
    <property type="entry name" value="PAS DOMAIN-CONTAINING PROTEIN"/>
    <property type="match status" value="1"/>
</dbReference>
<feature type="compositionally biased region" description="Low complexity" evidence="4">
    <location>
        <begin position="869"/>
        <end position="881"/>
    </location>
</feature>
<feature type="region of interest" description="Disordered" evidence="4">
    <location>
        <begin position="1"/>
        <end position="199"/>
    </location>
</feature>
<dbReference type="AlphaFoldDB" id="A0A9P9BRG9"/>
<feature type="compositionally biased region" description="Basic and acidic residues" evidence="4">
    <location>
        <begin position="486"/>
        <end position="509"/>
    </location>
</feature>
<dbReference type="Pfam" id="PF13426">
    <property type="entry name" value="PAS_9"/>
    <property type="match status" value="1"/>
</dbReference>
<feature type="compositionally biased region" description="Low complexity" evidence="4">
    <location>
        <begin position="750"/>
        <end position="773"/>
    </location>
</feature>
<dbReference type="Gene3D" id="3.30.450.20">
    <property type="entry name" value="PAS domain"/>
    <property type="match status" value="1"/>
</dbReference>
<evidence type="ECO:0000259" key="5">
    <source>
        <dbReference type="PROSITE" id="PS50113"/>
    </source>
</evidence>
<dbReference type="EMBL" id="JAGTJQ010000004">
    <property type="protein sequence ID" value="KAH7032800.1"/>
    <property type="molecule type" value="Genomic_DNA"/>
</dbReference>
<feature type="compositionally biased region" description="Polar residues" evidence="4">
    <location>
        <begin position="911"/>
        <end position="921"/>
    </location>
</feature>
<feature type="domain" description="PAC" evidence="5">
    <location>
        <begin position="424"/>
        <end position="477"/>
    </location>
</feature>
<dbReference type="PANTHER" id="PTHR47429">
    <property type="entry name" value="PROTEIN TWIN LOV 1"/>
    <property type="match status" value="1"/>
</dbReference>
<reference evidence="6" key="1">
    <citation type="journal article" date="2021" name="Nat. Commun.">
        <title>Genetic determinants of endophytism in the Arabidopsis root mycobiome.</title>
        <authorList>
            <person name="Mesny F."/>
            <person name="Miyauchi S."/>
            <person name="Thiergart T."/>
            <person name="Pickel B."/>
            <person name="Atanasova L."/>
            <person name="Karlsson M."/>
            <person name="Huettel B."/>
            <person name="Barry K.W."/>
            <person name="Haridas S."/>
            <person name="Chen C."/>
            <person name="Bauer D."/>
            <person name="Andreopoulos W."/>
            <person name="Pangilinan J."/>
            <person name="LaButti K."/>
            <person name="Riley R."/>
            <person name="Lipzen A."/>
            <person name="Clum A."/>
            <person name="Drula E."/>
            <person name="Henrissat B."/>
            <person name="Kohler A."/>
            <person name="Grigoriev I.V."/>
            <person name="Martin F.M."/>
            <person name="Hacquard S."/>
        </authorList>
    </citation>
    <scope>NUCLEOTIDE SEQUENCE</scope>
    <source>
        <strain evidence="6">MPI-CAGE-CH-0230</strain>
    </source>
</reference>
<gene>
    <name evidence="6" type="ORF">B0I36DRAFT_100753</name>
</gene>
<accession>A0A9P9BRG9</accession>
<feature type="region of interest" description="Disordered" evidence="4">
    <location>
        <begin position="869"/>
        <end position="921"/>
    </location>
</feature>
<keyword evidence="7" id="KW-1185">Reference proteome</keyword>
<dbReference type="InterPro" id="IPR000700">
    <property type="entry name" value="PAS-assoc_C"/>
</dbReference>
<keyword evidence="3" id="KW-0157">Chromophore</keyword>
<feature type="compositionally biased region" description="Low complexity" evidence="4">
    <location>
        <begin position="164"/>
        <end position="185"/>
    </location>
</feature>
<dbReference type="InterPro" id="IPR000014">
    <property type="entry name" value="PAS"/>
</dbReference>
<feature type="compositionally biased region" description="Low complexity" evidence="4">
    <location>
        <begin position="836"/>
        <end position="846"/>
    </location>
</feature>
<dbReference type="InterPro" id="IPR035965">
    <property type="entry name" value="PAS-like_dom_sf"/>
</dbReference>
<evidence type="ECO:0000313" key="6">
    <source>
        <dbReference type="EMBL" id="KAH7032800.1"/>
    </source>
</evidence>
<sequence length="921" mass="99886">MLRRFSRSLSHLADATPASRGREDLPPHSVSSPSRASFSEFLPSTVPSSTHYDDSDYTTHYQEAAEAPNVPRSRSQQSTYDMPPSPAGHSYLSTRDLPTELNFADMDDSYIPDDRDQSFARPRSSQSQSYYTGQHVERQPSPETVQHYGGSTRSPSAARKSIMSKSSHVPSSASSFAPANSALPPLQTKGAGNNDGLEPLAEEEIDPASFDLVVPANEPTQYSLEARSELLFSKEHLEVIFEDPVLLQRFTTFLCAAHPASVPVLVYYLDALKALRALDYVNSIARSLRAPKDLGVSQEPIQNTANDDLQAKADQAFERLAREDLPAYITHTWVRTVSVTIKRRIADTLPVHLRDLSEGLAEVFCLTDPSRPDNPIIFASEEFHRTTQYGMNYVLGRNCRFLQGPKTNPSSVRRLKEKVLAGKEHCETFLNYRRDGSPFMNLLMVSPLFDSRGNVRYFIGAQVDVSGLVKECAGLESMERLVQQQEARESQQHGRFDASKSQLHHADTTDKDEFRGLAEMFNLTELKTVREHGGSLHRTRQATHGGEGGGGVDDANLTNWNKPRLLIRDDASMQRRDSDPIMTLPSTSGGKLSGVYEHYLLVRPYPSMRVLFASPSMRVPGMLQSSFMDRIGGSRQVKEALAQAFADGHGVTAKVRWLSDRAKRDSHGSREASAAAGLGGATGKGRWIHCTPLLGGNGAVGVWMVVLVEDEAESSSRRTRDAPPVSRHIGQTSIGGTPLPSDFDRQSLLAGSSGPGASSTAAYQRPPSQQTPQRRYRGGDETPDVDDLSLAGASFIDAQIGPRSSSRTGSISGQQPAHGDLRQHMSSKRRPQQGVTSAAASTAESSMYGSINSGGNGVYHGRSAAIDMSSSSAGANGMSQSRGASLSRLKAPLPPAPTGALVHEGIPIRTTGASATGRSAS</sequence>
<feature type="compositionally biased region" description="Polar residues" evidence="4">
    <location>
        <begin position="123"/>
        <end position="132"/>
    </location>
</feature>
<evidence type="ECO:0000256" key="3">
    <source>
        <dbReference type="ARBA" id="ARBA00022991"/>
    </source>
</evidence>
<dbReference type="RefSeq" id="XP_046013632.1">
    <property type="nucleotide sequence ID" value="XM_046147709.1"/>
</dbReference>
<dbReference type="GeneID" id="70177255"/>
<dbReference type="PROSITE" id="PS50113">
    <property type="entry name" value="PAC"/>
    <property type="match status" value="1"/>
</dbReference>
<dbReference type="NCBIfam" id="TIGR00229">
    <property type="entry name" value="sensory_box"/>
    <property type="match status" value="1"/>
</dbReference>
<evidence type="ECO:0000256" key="1">
    <source>
        <dbReference type="ARBA" id="ARBA00022630"/>
    </source>
</evidence>
<evidence type="ECO:0000256" key="4">
    <source>
        <dbReference type="SAM" id="MobiDB-lite"/>
    </source>
</evidence>
<feature type="region of interest" description="Disordered" evidence="4">
    <location>
        <begin position="483"/>
        <end position="509"/>
    </location>
</feature>
<feature type="region of interest" description="Disordered" evidence="4">
    <location>
        <begin position="712"/>
        <end position="847"/>
    </location>
</feature>
<feature type="compositionally biased region" description="Polar residues" evidence="4">
    <location>
        <begin position="141"/>
        <end position="155"/>
    </location>
</feature>
<feature type="compositionally biased region" description="Polar residues" evidence="4">
    <location>
        <begin position="802"/>
        <end position="815"/>
    </location>
</feature>
<dbReference type="GO" id="GO:0005634">
    <property type="term" value="C:nucleus"/>
    <property type="evidence" value="ECO:0007669"/>
    <property type="project" value="TreeGrafter"/>
</dbReference>
<feature type="region of interest" description="Disordered" evidence="4">
    <location>
        <begin position="532"/>
        <end position="555"/>
    </location>
</feature>
<keyword evidence="2" id="KW-0288">FMN</keyword>
<keyword evidence="1" id="KW-0285">Flavoprotein</keyword>
<organism evidence="6 7">
    <name type="scientific">Microdochium trichocladiopsis</name>
    <dbReference type="NCBI Taxonomy" id="1682393"/>
    <lineage>
        <taxon>Eukaryota</taxon>
        <taxon>Fungi</taxon>
        <taxon>Dikarya</taxon>
        <taxon>Ascomycota</taxon>
        <taxon>Pezizomycotina</taxon>
        <taxon>Sordariomycetes</taxon>
        <taxon>Xylariomycetidae</taxon>
        <taxon>Xylariales</taxon>
        <taxon>Microdochiaceae</taxon>
        <taxon>Microdochium</taxon>
    </lineage>
</organism>
<name>A0A9P9BRG9_9PEZI</name>
<dbReference type="Proteomes" id="UP000756346">
    <property type="component" value="Unassembled WGS sequence"/>
</dbReference>
<comment type="caution">
    <text evidence="6">The sequence shown here is derived from an EMBL/GenBank/DDBJ whole genome shotgun (WGS) entry which is preliminary data.</text>
</comment>
<dbReference type="OrthoDB" id="447251at2759"/>
<evidence type="ECO:0000256" key="2">
    <source>
        <dbReference type="ARBA" id="ARBA00022643"/>
    </source>
</evidence>